<evidence type="ECO:0000313" key="7">
    <source>
        <dbReference type="EMBL" id="PPQ93276.1"/>
    </source>
</evidence>
<evidence type="ECO:0000313" key="8">
    <source>
        <dbReference type="Proteomes" id="UP000283269"/>
    </source>
</evidence>
<keyword evidence="8" id="KW-1185">Reference proteome</keyword>
<evidence type="ECO:0000256" key="3">
    <source>
        <dbReference type="ARBA" id="ARBA00022777"/>
    </source>
</evidence>
<protein>
    <recommendedName>
        <fullName evidence="6">Protein kinase domain-containing protein</fullName>
    </recommendedName>
</protein>
<evidence type="ECO:0000256" key="2">
    <source>
        <dbReference type="ARBA" id="ARBA00022741"/>
    </source>
</evidence>
<feature type="compositionally biased region" description="Low complexity" evidence="5">
    <location>
        <begin position="344"/>
        <end position="365"/>
    </location>
</feature>
<dbReference type="PANTHER" id="PTHR44329">
    <property type="entry name" value="SERINE/THREONINE-PROTEIN KINASE TNNI3K-RELATED"/>
    <property type="match status" value="1"/>
</dbReference>
<feature type="region of interest" description="Disordered" evidence="5">
    <location>
        <begin position="331"/>
        <end position="718"/>
    </location>
</feature>
<comment type="caution">
    <text evidence="7">The sequence shown here is derived from an EMBL/GenBank/DDBJ whole genome shotgun (WGS) entry which is preliminary data.</text>
</comment>
<dbReference type="GO" id="GO:0005524">
    <property type="term" value="F:ATP binding"/>
    <property type="evidence" value="ECO:0007669"/>
    <property type="project" value="UniProtKB-KW"/>
</dbReference>
<feature type="compositionally biased region" description="Polar residues" evidence="5">
    <location>
        <begin position="766"/>
        <end position="779"/>
    </location>
</feature>
<keyword evidence="3" id="KW-0418">Kinase</keyword>
<dbReference type="EMBL" id="NHYD01000797">
    <property type="protein sequence ID" value="PPQ93276.1"/>
    <property type="molecule type" value="Genomic_DNA"/>
</dbReference>
<name>A0A409XRF5_PSICY</name>
<dbReference type="OrthoDB" id="4062651at2759"/>
<feature type="region of interest" description="Disordered" evidence="5">
    <location>
        <begin position="764"/>
        <end position="834"/>
    </location>
</feature>
<feature type="compositionally biased region" description="Basic and acidic residues" evidence="5">
    <location>
        <begin position="807"/>
        <end position="829"/>
    </location>
</feature>
<keyword evidence="1" id="KW-0808">Transferase</keyword>
<feature type="compositionally biased region" description="Acidic residues" evidence="5">
    <location>
        <begin position="424"/>
        <end position="438"/>
    </location>
</feature>
<evidence type="ECO:0000256" key="4">
    <source>
        <dbReference type="ARBA" id="ARBA00022840"/>
    </source>
</evidence>
<evidence type="ECO:0000256" key="1">
    <source>
        <dbReference type="ARBA" id="ARBA00022679"/>
    </source>
</evidence>
<feature type="compositionally biased region" description="Basic residues" evidence="5">
    <location>
        <begin position="107"/>
        <end position="122"/>
    </location>
</feature>
<dbReference type="InParanoid" id="A0A409XRF5"/>
<dbReference type="SUPFAM" id="SSF56112">
    <property type="entry name" value="Protein kinase-like (PK-like)"/>
    <property type="match status" value="1"/>
</dbReference>
<sequence>MAHARRSPQHRAPSSSISSPSATRRNTLRRSASRASSHASTQYIPSASLHTLRPVLVPLQPNLRSLPSRNNLTQKVNELDQLMRDPSHVIAGSKRKRVVSSNENAHTHGRPTRGSGRLKRLRTTSAIASRYRHTSTSDESQSETSEMEVDIPAEIQDGDTDNSDNAESHQGYSDEEENHNSSDDFLLHSASPKTLLRLLKHKLVELYELCGLTGDPEAFTKQELVDAIVNNRDGCASVPPSSPLGKGDGASSEYSSDDGHYAGDEETDAGGSRPTSHGSPLKRRVTTHDLGTAPVRPLKSRSLSMGNISGHSEVPKPLLSKRKASMQLEVNQVETSGSRRKISARSSPTTSATTSSLKSSPPTTRLRSRNIFTSTNPTRPESTSKGKGKGKTKQVEFSNEVEIHEQPPLKISSQGKEVVTLADSESDLTELEDEENEEPVGMPSPRRLRSKDREVERSKEKQNEDPEATPVPHSKQRKRIRGVDPDRTTEKLEGTTGRRLRVTPMRKAKGRVGNLKEFDSEDHIEEEEDDDEEESELEDGHDEEGENEDEEEGEEDEVDELISSASTTPPPESHGRRTPLRRRLRPRRSRNKVAPTADEENEGDDEEEEGGVGGEEGEEEEANTEEDGEGGEEEEEGEEETAEEEGDDDEVTIAVEPRKLRNGKIVGEEDAEMDVDEESIGEEDGDEEVEEEVDDAESIDVDAEGETDEDEAMEDDVDLTIATTKTLVRLRRDDLVRLCETRDLDPSGTKPQLAEALLQWRDRQGNDFSSPSSGGTVRPTSKKKRRTKHHSDSTNTAVPVLLRSGHNHTDEPRTPVPGKDKDKEGKDKENEELELDLESLGLEDREIPPEKLTKLEKIGSGGFKDVFIGKFKNRKIAISEFRGQLSSMDIKELKLLGAFNHPNIVRFLGVSIPENTKETPVMIVSELCSNGDLFDYIRNTNAPSLRKVLLMMLDIARGLEYLHTRKPSIIHRDCKSSNILITAKGTAKIADFGLAKVKQSTRSMVRSLVGTVNWQAPELWHAHPKYNHKVDTFSCAMVYWEMLQWHAQTKKFPWEGMNEHAIYEIVGAKRQRPSTSTLRKQWCPKIVDLVERMWAQEHQDRPTMTEVVKDLEQLLTMY</sequence>
<feature type="compositionally biased region" description="Basic and acidic residues" evidence="5">
    <location>
        <begin position="481"/>
        <end position="493"/>
    </location>
</feature>
<gene>
    <name evidence="7" type="ORF">CVT25_015274</name>
</gene>
<evidence type="ECO:0000259" key="6">
    <source>
        <dbReference type="PROSITE" id="PS50011"/>
    </source>
</evidence>
<dbReference type="CDD" id="cd13999">
    <property type="entry name" value="STKc_MAP3K-like"/>
    <property type="match status" value="1"/>
</dbReference>
<evidence type="ECO:0000256" key="5">
    <source>
        <dbReference type="SAM" id="MobiDB-lite"/>
    </source>
</evidence>
<dbReference type="STRING" id="93625.A0A409XRF5"/>
<feature type="compositionally biased region" description="Acidic residues" evidence="5">
    <location>
        <begin position="519"/>
        <end position="560"/>
    </location>
</feature>
<keyword evidence="2" id="KW-0547">Nucleotide-binding</keyword>
<dbReference type="Proteomes" id="UP000283269">
    <property type="component" value="Unassembled WGS sequence"/>
</dbReference>
<feature type="compositionally biased region" description="Basic residues" evidence="5">
    <location>
        <begin position="780"/>
        <end position="789"/>
    </location>
</feature>
<feature type="compositionally biased region" description="Polar residues" evidence="5">
    <location>
        <begin position="370"/>
        <end position="381"/>
    </location>
</feature>
<proteinExistence type="predicted"/>
<dbReference type="InterPro" id="IPR011009">
    <property type="entry name" value="Kinase-like_dom_sf"/>
</dbReference>
<dbReference type="InterPro" id="IPR001245">
    <property type="entry name" value="Ser-Thr/Tyr_kinase_cat_dom"/>
</dbReference>
<organism evidence="7 8">
    <name type="scientific">Psilocybe cyanescens</name>
    <dbReference type="NCBI Taxonomy" id="93625"/>
    <lineage>
        <taxon>Eukaryota</taxon>
        <taxon>Fungi</taxon>
        <taxon>Dikarya</taxon>
        <taxon>Basidiomycota</taxon>
        <taxon>Agaricomycotina</taxon>
        <taxon>Agaricomycetes</taxon>
        <taxon>Agaricomycetidae</taxon>
        <taxon>Agaricales</taxon>
        <taxon>Agaricineae</taxon>
        <taxon>Strophariaceae</taxon>
        <taxon>Psilocybe</taxon>
    </lineage>
</organism>
<feature type="domain" description="Protein kinase" evidence="6">
    <location>
        <begin position="852"/>
        <end position="1115"/>
    </location>
</feature>
<dbReference type="Pfam" id="PF07714">
    <property type="entry name" value="PK_Tyr_Ser-Thr"/>
    <property type="match status" value="1"/>
</dbReference>
<dbReference type="InterPro" id="IPR051681">
    <property type="entry name" value="Ser/Thr_Kinases-Pseudokinases"/>
</dbReference>
<feature type="compositionally biased region" description="Acidic residues" evidence="5">
    <location>
        <begin position="145"/>
        <end position="164"/>
    </location>
</feature>
<feature type="region of interest" description="Disordered" evidence="5">
    <location>
        <begin position="92"/>
        <end position="185"/>
    </location>
</feature>
<keyword evidence="4" id="KW-0067">ATP-binding</keyword>
<reference evidence="7 8" key="1">
    <citation type="journal article" date="2018" name="Evol. Lett.">
        <title>Horizontal gene cluster transfer increased hallucinogenic mushroom diversity.</title>
        <authorList>
            <person name="Reynolds H.T."/>
            <person name="Vijayakumar V."/>
            <person name="Gluck-Thaler E."/>
            <person name="Korotkin H.B."/>
            <person name="Matheny P.B."/>
            <person name="Slot J.C."/>
        </authorList>
    </citation>
    <scope>NUCLEOTIDE SEQUENCE [LARGE SCALE GENOMIC DNA]</scope>
    <source>
        <strain evidence="7 8">2631</strain>
    </source>
</reference>
<feature type="region of interest" description="Disordered" evidence="5">
    <location>
        <begin position="233"/>
        <end position="317"/>
    </location>
</feature>
<dbReference type="AlphaFoldDB" id="A0A409XRF5"/>
<feature type="compositionally biased region" description="Basic and acidic residues" evidence="5">
    <location>
        <begin position="451"/>
        <end position="464"/>
    </location>
</feature>
<feature type="compositionally biased region" description="Low complexity" evidence="5">
    <location>
        <begin position="13"/>
        <end position="25"/>
    </location>
</feature>
<feature type="compositionally biased region" description="Acidic residues" evidence="5">
    <location>
        <begin position="597"/>
        <end position="651"/>
    </location>
</feature>
<feature type="region of interest" description="Disordered" evidence="5">
    <location>
        <begin position="1"/>
        <end position="42"/>
    </location>
</feature>
<dbReference type="InterPro" id="IPR000719">
    <property type="entry name" value="Prot_kinase_dom"/>
</dbReference>
<dbReference type="PROSITE" id="PS50011">
    <property type="entry name" value="PROTEIN_KINASE_DOM"/>
    <property type="match status" value="1"/>
</dbReference>
<accession>A0A409XRF5</accession>
<feature type="compositionally biased region" description="Polar residues" evidence="5">
    <location>
        <begin position="301"/>
        <end position="310"/>
    </location>
</feature>
<feature type="compositionally biased region" description="Basic residues" evidence="5">
    <location>
        <begin position="576"/>
        <end position="591"/>
    </location>
</feature>
<feature type="compositionally biased region" description="Basic residues" evidence="5">
    <location>
        <begin position="498"/>
        <end position="510"/>
    </location>
</feature>
<dbReference type="GO" id="GO:0004674">
    <property type="term" value="F:protein serine/threonine kinase activity"/>
    <property type="evidence" value="ECO:0007669"/>
    <property type="project" value="TreeGrafter"/>
</dbReference>
<dbReference type="Gene3D" id="1.10.510.10">
    <property type="entry name" value="Transferase(Phosphotransferase) domain 1"/>
    <property type="match status" value="1"/>
</dbReference>
<feature type="compositionally biased region" description="Acidic residues" evidence="5">
    <location>
        <begin position="668"/>
        <end position="718"/>
    </location>
</feature>
<dbReference type="PANTHER" id="PTHR44329:SF288">
    <property type="entry name" value="MITOGEN-ACTIVATED PROTEIN KINASE KINASE KINASE 20"/>
    <property type="match status" value="1"/>
</dbReference>